<name>A0A117NJB3_PICGL</name>
<comment type="caution">
    <text evidence="1">The sequence shown here is derived from an EMBL/GenBank/DDBJ whole genome shotgun (WGS) entry which is preliminary data.</text>
</comment>
<proteinExistence type="predicted"/>
<reference evidence="1" key="1">
    <citation type="journal article" date="2015" name="Genome Biol. Evol.">
        <title>Organellar Genomes of White Spruce (Picea glauca): Assembly and Annotation.</title>
        <authorList>
            <person name="Jackman S.D."/>
            <person name="Warren R.L."/>
            <person name="Gibb E.A."/>
            <person name="Vandervalk B.P."/>
            <person name="Mohamadi H."/>
            <person name="Chu J."/>
            <person name="Raymond A."/>
            <person name="Pleasance S."/>
            <person name="Coope R."/>
            <person name="Wildung M.R."/>
            <person name="Ritland C.E."/>
            <person name="Bousquet J."/>
            <person name="Jones S.J."/>
            <person name="Bohlmann J."/>
            <person name="Birol I."/>
        </authorList>
    </citation>
    <scope>NUCLEOTIDE SEQUENCE [LARGE SCALE GENOMIC DNA]</scope>
    <source>
        <tissue evidence="1">Flushing bud</tissue>
    </source>
</reference>
<gene>
    <name evidence="1" type="ORF">ABT39_MTgene1033</name>
</gene>
<organism evidence="1">
    <name type="scientific">Picea glauca</name>
    <name type="common">White spruce</name>
    <name type="synonym">Pinus glauca</name>
    <dbReference type="NCBI Taxonomy" id="3330"/>
    <lineage>
        <taxon>Eukaryota</taxon>
        <taxon>Viridiplantae</taxon>
        <taxon>Streptophyta</taxon>
        <taxon>Embryophyta</taxon>
        <taxon>Tracheophyta</taxon>
        <taxon>Spermatophyta</taxon>
        <taxon>Pinopsida</taxon>
        <taxon>Pinidae</taxon>
        <taxon>Conifers I</taxon>
        <taxon>Pinales</taxon>
        <taxon>Pinaceae</taxon>
        <taxon>Picea</taxon>
    </lineage>
</organism>
<protein>
    <submittedName>
        <fullName evidence="1">Uncharacterized protein</fullName>
    </submittedName>
</protein>
<dbReference type="AlphaFoldDB" id="A0A117NJB3"/>
<keyword evidence="1" id="KW-0496">Mitochondrion</keyword>
<evidence type="ECO:0000313" key="1">
    <source>
        <dbReference type="EMBL" id="KUM51187.1"/>
    </source>
</evidence>
<geneLocation type="mitochondrion" evidence="1"/>
<sequence length="68" mass="7540">MGSISTSVLSIHASSQASAFSLLVLQIGTTRRFDWDSECMKAFDHPKDRLVKAPILVPLDRNNNSMCM</sequence>
<dbReference type="EMBL" id="LKAM01000001">
    <property type="protein sequence ID" value="KUM51187.1"/>
    <property type="molecule type" value="Genomic_DNA"/>
</dbReference>
<accession>A0A117NJB3</accession>